<dbReference type="OMA" id="TQVFINF"/>
<dbReference type="OrthoDB" id="423037at2759"/>
<reference evidence="5" key="1">
    <citation type="submission" date="2021-02" db="EMBL/GenBank/DDBJ databases">
        <authorList>
            <person name="Dougan E. K."/>
            <person name="Rhodes N."/>
            <person name="Thang M."/>
            <person name="Chan C."/>
        </authorList>
    </citation>
    <scope>NUCLEOTIDE SEQUENCE</scope>
</reference>
<comment type="similarity">
    <text evidence="3">Belongs to the cyclophilin-type PPIase family.</text>
</comment>
<dbReference type="InterPro" id="IPR029000">
    <property type="entry name" value="Cyclophilin-like_dom_sf"/>
</dbReference>
<organism evidence="5 6">
    <name type="scientific">Polarella glacialis</name>
    <name type="common">Dinoflagellate</name>
    <dbReference type="NCBI Taxonomy" id="89957"/>
    <lineage>
        <taxon>Eukaryota</taxon>
        <taxon>Sar</taxon>
        <taxon>Alveolata</taxon>
        <taxon>Dinophyceae</taxon>
        <taxon>Suessiales</taxon>
        <taxon>Suessiaceae</taxon>
        <taxon>Polarella</taxon>
    </lineage>
</organism>
<keyword evidence="6" id="KW-1185">Reference proteome</keyword>
<dbReference type="EMBL" id="CAJNNV010028171">
    <property type="protein sequence ID" value="CAE8623442.1"/>
    <property type="molecule type" value="Genomic_DNA"/>
</dbReference>
<dbReference type="Gene3D" id="2.40.100.10">
    <property type="entry name" value="Cyclophilin-like"/>
    <property type="match status" value="1"/>
</dbReference>
<dbReference type="SUPFAM" id="SSF50891">
    <property type="entry name" value="Cyclophilin-like"/>
    <property type="match status" value="1"/>
</dbReference>
<name>A0A813GKM4_POLGL</name>
<dbReference type="PANTHER" id="PTHR43246">
    <property type="entry name" value="PEPTIDYL-PROLYL CIS-TRANS ISOMERASE CYP38, CHLOROPLASTIC"/>
    <property type="match status" value="1"/>
</dbReference>
<evidence type="ECO:0000256" key="1">
    <source>
        <dbReference type="ARBA" id="ARBA00023110"/>
    </source>
</evidence>
<dbReference type="PRINTS" id="PR00153">
    <property type="entry name" value="CSAPPISMRASE"/>
</dbReference>
<dbReference type="Pfam" id="PF00160">
    <property type="entry name" value="Pro_isomerase"/>
    <property type="match status" value="1"/>
</dbReference>
<dbReference type="InterPro" id="IPR002130">
    <property type="entry name" value="Cyclophilin-type_PPIase_dom"/>
</dbReference>
<keyword evidence="2 3" id="KW-0413">Isomerase</keyword>
<keyword evidence="1 3" id="KW-0697">Rotamase</keyword>
<comment type="catalytic activity">
    <reaction evidence="3">
        <text>[protein]-peptidylproline (omega=180) = [protein]-peptidylproline (omega=0)</text>
        <dbReference type="Rhea" id="RHEA:16237"/>
        <dbReference type="Rhea" id="RHEA-COMP:10747"/>
        <dbReference type="Rhea" id="RHEA-COMP:10748"/>
        <dbReference type="ChEBI" id="CHEBI:83833"/>
        <dbReference type="ChEBI" id="CHEBI:83834"/>
        <dbReference type="EC" id="5.2.1.8"/>
    </reaction>
</comment>
<feature type="chain" id="PRO_5033101551" description="Peptidyl-prolyl cis-trans isomerase" evidence="3">
    <location>
        <begin position="24"/>
        <end position="208"/>
    </location>
</feature>
<evidence type="ECO:0000313" key="5">
    <source>
        <dbReference type="EMBL" id="CAE8623442.1"/>
    </source>
</evidence>
<comment type="caution">
    <text evidence="5">The sequence shown here is derived from an EMBL/GenBank/DDBJ whole genome shotgun (WGS) entry which is preliminary data.</text>
</comment>
<dbReference type="AlphaFoldDB" id="A0A813GKM4"/>
<proteinExistence type="inferred from homology"/>
<keyword evidence="3" id="KW-0732">Signal</keyword>
<comment type="function">
    <text evidence="3">PPIases accelerate the folding of proteins. It catalyzes the cis-trans isomerization of proline imidic peptide bonds in oligopeptides.</text>
</comment>
<sequence length="208" mass="23121">MACMLPCRCLAVAVLATLVPTWAEETFKVKFEVDRLGGEKGNTGSFVIEVHPDWAPLGAARMREIAEQKVWDTARFFRVVPGFVVQWGIPGKPSAAAKWKEDKIKDDPIREDINNLEGYITFAKSGPDTRTTQVFISLSDNLNLDSMGFPPFGKVIKGMDIVKQINDKHREAPSQGEIQSSGNVYLKKSFPDLTYIKSVSILSEEGEL</sequence>
<accession>A0A813GKM4</accession>
<evidence type="ECO:0000256" key="2">
    <source>
        <dbReference type="ARBA" id="ARBA00023235"/>
    </source>
</evidence>
<feature type="domain" description="PPIase cyclophilin-type" evidence="4">
    <location>
        <begin position="44"/>
        <end position="167"/>
    </location>
</feature>
<gene>
    <name evidence="5" type="ORF">PGLA1383_LOCUS40708</name>
</gene>
<evidence type="ECO:0000259" key="4">
    <source>
        <dbReference type="PROSITE" id="PS50072"/>
    </source>
</evidence>
<dbReference type="Proteomes" id="UP000654075">
    <property type="component" value="Unassembled WGS sequence"/>
</dbReference>
<feature type="signal peptide" evidence="3">
    <location>
        <begin position="1"/>
        <end position="23"/>
    </location>
</feature>
<dbReference type="InterPro" id="IPR044665">
    <property type="entry name" value="E_coli_cyclophilin_A-like"/>
</dbReference>
<evidence type="ECO:0000313" key="6">
    <source>
        <dbReference type="Proteomes" id="UP000654075"/>
    </source>
</evidence>
<dbReference type="EC" id="5.2.1.8" evidence="3"/>
<evidence type="ECO:0000256" key="3">
    <source>
        <dbReference type="RuleBase" id="RU363019"/>
    </source>
</evidence>
<protein>
    <recommendedName>
        <fullName evidence="3">Peptidyl-prolyl cis-trans isomerase</fullName>
        <shortName evidence="3">PPIase</shortName>
        <ecNumber evidence="3">5.2.1.8</ecNumber>
    </recommendedName>
</protein>
<dbReference type="PROSITE" id="PS50072">
    <property type="entry name" value="CSA_PPIASE_2"/>
    <property type="match status" value="1"/>
</dbReference>
<dbReference type="GO" id="GO:0003755">
    <property type="term" value="F:peptidyl-prolyl cis-trans isomerase activity"/>
    <property type="evidence" value="ECO:0007669"/>
    <property type="project" value="UniProtKB-UniRule"/>
</dbReference>